<evidence type="ECO:0000256" key="1">
    <source>
        <dbReference type="ARBA" id="ARBA00022729"/>
    </source>
</evidence>
<feature type="domain" description="ASPIC/UnbV" evidence="3">
    <location>
        <begin position="488"/>
        <end position="557"/>
    </location>
</feature>
<organism evidence="4 5">
    <name type="scientific">Rohdeia mirabilis</name>
    <dbReference type="NCBI Taxonomy" id="2528008"/>
    <lineage>
        <taxon>Bacteria</taxon>
        <taxon>Pseudomonadati</taxon>
        <taxon>Planctomycetota</taxon>
        <taxon>Planctomycetia</taxon>
        <taxon>Planctomycetia incertae sedis</taxon>
        <taxon>Rohdeia</taxon>
    </lineage>
</organism>
<name>A0A518CZM7_9BACT</name>
<dbReference type="Gene3D" id="2.130.10.130">
    <property type="entry name" value="Integrin alpha, N-terminal"/>
    <property type="match status" value="1"/>
</dbReference>
<evidence type="ECO:0000313" key="5">
    <source>
        <dbReference type="Proteomes" id="UP000319342"/>
    </source>
</evidence>
<sequence precursor="true">MAVRVLVALVLTVPVVAGCSDGGSSASGSAANAGTNEPAQGTWFRERGHAFGIDFEHRSGAVPERYLMPEIMGGGVALIDADRDGRLDVYLVQSGSLDDPAQGANRLYLNRAGEGGAPEFEHAVGVAADTGYGMGAAQGDVDGDGIVDLYVTNWGRNTLYRGDGAGGFADVTEACGAGDDGWGTSAAFFDPDLDGDLDLYVANYLVWSPQGAIECRNEMGARDYCSPQSHFSPALDAFYRNAGDGTFTDESEASGIGSTPGTGLGVTVGDFDGDGTFDVFVANDGMSDFLWAGAGDGTFVDRAFEAGCALDDSGVAKAGMGVVAADPDRDGDLDVVVCNLHKQSDSFFVNDGGRFRDRTLRSGLGSVSRRFTRFGLGWIDFDHDGELDLFQANGRVMRQARDLADDPYAEPNLVLRGLGEMRYEVVDNADGGLVATSRAAAFGDLDGDGDVDVVVANRDARFHVFENVAPKVGAWIGFDVREANGAPALGARVETFESTASGNDDRRYARCEPASSYQSSNETRVHVGLGARTTPSIVTVVWPGGEREDFGPLASGRDHRLVRGAGRSAD</sequence>
<keyword evidence="1 2" id="KW-0732">Signal</keyword>
<evidence type="ECO:0000256" key="2">
    <source>
        <dbReference type="SAM" id="SignalP"/>
    </source>
</evidence>
<reference evidence="4 5" key="1">
    <citation type="submission" date="2019-02" db="EMBL/GenBank/DDBJ databases">
        <title>Deep-cultivation of Planctomycetes and their phenomic and genomic characterization uncovers novel biology.</title>
        <authorList>
            <person name="Wiegand S."/>
            <person name="Jogler M."/>
            <person name="Boedeker C."/>
            <person name="Pinto D."/>
            <person name="Vollmers J."/>
            <person name="Rivas-Marin E."/>
            <person name="Kohn T."/>
            <person name="Peeters S.H."/>
            <person name="Heuer A."/>
            <person name="Rast P."/>
            <person name="Oberbeckmann S."/>
            <person name="Bunk B."/>
            <person name="Jeske O."/>
            <person name="Meyerdierks A."/>
            <person name="Storesund J.E."/>
            <person name="Kallscheuer N."/>
            <person name="Luecker S."/>
            <person name="Lage O.M."/>
            <person name="Pohl T."/>
            <person name="Merkel B.J."/>
            <person name="Hornburger P."/>
            <person name="Mueller R.-W."/>
            <person name="Bruemmer F."/>
            <person name="Labrenz M."/>
            <person name="Spormann A.M."/>
            <person name="Op den Camp H."/>
            <person name="Overmann J."/>
            <person name="Amann R."/>
            <person name="Jetten M.S.M."/>
            <person name="Mascher T."/>
            <person name="Medema M.H."/>
            <person name="Devos D.P."/>
            <person name="Kaster A.-K."/>
            <person name="Ovreas L."/>
            <person name="Rohde M."/>
            <person name="Galperin M.Y."/>
            <person name="Jogler C."/>
        </authorList>
    </citation>
    <scope>NUCLEOTIDE SEQUENCE [LARGE SCALE GENOMIC DNA]</scope>
    <source>
        <strain evidence="4 5">Pla163</strain>
    </source>
</reference>
<dbReference type="Pfam" id="PF13517">
    <property type="entry name" value="FG-GAP_3"/>
    <property type="match status" value="2"/>
</dbReference>
<accession>A0A518CZM7</accession>
<evidence type="ECO:0000313" key="4">
    <source>
        <dbReference type="EMBL" id="QDU84680.1"/>
    </source>
</evidence>
<feature type="signal peptide" evidence="2">
    <location>
        <begin position="1"/>
        <end position="17"/>
    </location>
</feature>
<dbReference type="InterPro" id="IPR013517">
    <property type="entry name" value="FG-GAP"/>
</dbReference>
<dbReference type="OrthoDB" id="5287961at2"/>
<dbReference type="EMBL" id="CP036290">
    <property type="protein sequence ID" value="QDU84680.1"/>
    <property type="molecule type" value="Genomic_DNA"/>
</dbReference>
<dbReference type="RefSeq" id="WP_145186657.1">
    <property type="nucleotide sequence ID" value="NZ_CP036290.1"/>
</dbReference>
<dbReference type="PROSITE" id="PS51257">
    <property type="entry name" value="PROKAR_LIPOPROTEIN"/>
    <property type="match status" value="1"/>
</dbReference>
<feature type="chain" id="PRO_5021995170" evidence="2">
    <location>
        <begin position="18"/>
        <end position="570"/>
    </location>
</feature>
<dbReference type="Proteomes" id="UP000319342">
    <property type="component" value="Chromosome"/>
</dbReference>
<gene>
    <name evidence="4" type="ORF">Pla163_17920</name>
</gene>
<dbReference type="PANTHER" id="PTHR16026:SF0">
    <property type="entry name" value="CARTILAGE ACIDIC PROTEIN 1"/>
    <property type="match status" value="1"/>
</dbReference>
<dbReference type="InterPro" id="IPR011519">
    <property type="entry name" value="UnbV_ASPIC"/>
</dbReference>
<dbReference type="SUPFAM" id="SSF69318">
    <property type="entry name" value="Integrin alpha N-terminal domain"/>
    <property type="match status" value="1"/>
</dbReference>
<protein>
    <submittedName>
        <fullName evidence="4">ASPIC and UnbV</fullName>
    </submittedName>
</protein>
<keyword evidence="5" id="KW-1185">Reference proteome</keyword>
<dbReference type="Pfam" id="PF07593">
    <property type="entry name" value="UnbV_ASPIC"/>
    <property type="match status" value="1"/>
</dbReference>
<dbReference type="AlphaFoldDB" id="A0A518CZM7"/>
<dbReference type="InterPro" id="IPR027039">
    <property type="entry name" value="Crtac1"/>
</dbReference>
<proteinExistence type="predicted"/>
<dbReference type="InterPro" id="IPR028994">
    <property type="entry name" value="Integrin_alpha_N"/>
</dbReference>
<evidence type="ECO:0000259" key="3">
    <source>
        <dbReference type="Pfam" id="PF07593"/>
    </source>
</evidence>
<dbReference type="PANTHER" id="PTHR16026">
    <property type="entry name" value="CARTILAGE ACIDIC PROTEIN 1"/>
    <property type="match status" value="1"/>
</dbReference>